<evidence type="ECO:0000256" key="3">
    <source>
        <dbReference type="ARBA" id="ARBA00022475"/>
    </source>
</evidence>
<keyword evidence="3 7" id="KW-1003">Cell membrane</keyword>
<sequence>MSILPSWLDPEVILNGAGPWATAVVMAILFAECGLLIGFFLPGDTLLFIAGLLVATGTLDVNIWLFLALLWVAAFVGNMVGYWIGRKVGPAVFKRPDAKFLKPEYIEKSEAFFAKYGKITVVLARFVPIVRTVATVMAGASKMDAKIFTLYSAIGGALWVGIVTLAGYFLGRIDFIAENVDLIFVGAVVIVVLMSAIPALLHLRQRRRRAAER</sequence>
<gene>
    <name evidence="9" type="ORF">GIS00_18920</name>
</gene>
<dbReference type="EMBL" id="WLYK01000008">
    <property type="protein sequence ID" value="MTD16013.1"/>
    <property type="molecule type" value="Genomic_DNA"/>
</dbReference>
<organism evidence="9 10">
    <name type="scientific">Nakamurella alba</name>
    <dbReference type="NCBI Taxonomy" id="2665158"/>
    <lineage>
        <taxon>Bacteria</taxon>
        <taxon>Bacillati</taxon>
        <taxon>Actinomycetota</taxon>
        <taxon>Actinomycetes</taxon>
        <taxon>Nakamurellales</taxon>
        <taxon>Nakamurellaceae</taxon>
        <taxon>Nakamurella</taxon>
    </lineage>
</organism>
<name>A0A7K1FRZ7_9ACTN</name>
<feature type="transmembrane region" description="Helical" evidence="7">
    <location>
        <begin position="147"/>
        <end position="170"/>
    </location>
</feature>
<dbReference type="InterPro" id="IPR032818">
    <property type="entry name" value="DedA-like"/>
</dbReference>
<feature type="domain" description="VTT" evidence="8">
    <location>
        <begin position="41"/>
        <end position="168"/>
    </location>
</feature>
<dbReference type="PANTHER" id="PTHR30353:SF0">
    <property type="entry name" value="TRANSMEMBRANE PROTEIN"/>
    <property type="match status" value="1"/>
</dbReference>
<evidence type="ECO:0000256" key="6">
    <source>
        <dbReference type="ARBA" id="ARBA00023136"/>
    </source>
</evidence>
<accession>A0A7K1FRZ7</accession>
<evidence type="ECO:0000256" key="4">
    <source>
        <dbReference type="ARBA" id="ARBA00022692"/>
    </source>
</evidence>
<evidence type="ECO:0000256" key="2">
    <source>
        <dbReference type="ARBA" id="ARBA00010792"/>
    </source>
</evidence>
<proteinExistence type="inferred from homology"/>
<comment type="caution">
    <text evidence="7">Lacks conserved residue(s) required for the propagation of feature annotation.</text>
</comment>
<dbReference type="PANTHER" id="PTHR30353">
    <property type="entry name" value="INNER MEMBRANE PROTEIN DEDA-RELATED"/>
    <property type="match status" value="1"/>
</dbReference>
<evidence type="ECO:0000256" key="7">
    <source>
        <dbReference type="RuleBase" id="RU367016"/>
    </source>
</evidence>
<evidence type="ECO:0000313" key="10">
    <source>
        <dbReference type="Proteomes" id="UP000460221"/>
    </source>
</evidence>
<keyword evidence="4 7" id="KW-0812">Transmembrane</keyword>
<dbReference type="Proteomes" id="UP000460221">
    <property type="component" value="Unassembled WGS sequence"/>
</dbReference>
<comment type="subcellular location">
    <subcellularLocation>
        <location evidence="1 7">Cell membrane</location>
        <topology evidence="1 7">Multi-pass membrane protein</topology>
    </subcellularLocation>
</comment>
<protein>
    <submittedName>
        <fullName evidence="9">DedA family protein</fullName>
    </submittedName>
</protein>
<evidence type="ECO:0000256" key="5">
    <source>
        <dbReference type="ARBA" id="ARBA00022989"/>
    </source>
</evidence>
<dbReference type="InterPro" id="IPR032816">
    <property type="entry name" value="VTT_dom"/>
</dbReference>
<evidence type="ECO:0000259" key="8">
    <source>
        <dbReference type="Pfam" id="PF09335"/>
    </source>
</evidence>
<keyword evidence="6 7" id="KW-0472">Membrane</keyword>
<dbReference type="GO" id="GO:0005886">
    <property type="term" value="C:plasma membrane"/>
    <property type="evidence" value="ECO:0007669"/>
    <property type="project" value="UniProtKB-SubCell"/>
</dbReference>
<evidence type="ECO:0000313" key="9">
    <source>
        <dbReference type="EMBL" id="MTD16013.1"/>
    </source>
</evidence>
<feature type="transmembrane region" description="Helical" evidence="7">
    <location>
        <begin position="182"/>
        <end position="203"/>
    </location>
</feature>
<keyword evidence="10" id="KW-1185">Reference proteome</keyword>
<reference evidence="9 10" key="1">
    <citation type="submission" date="2019-11" db="EMBL/GenBank/DDBJ databases">
        <authorList>
            <person name="Jiang L.-Q."/>
        </authorList>
    </citation>
    <scope>NUCLEOTIDE SEQUENCE [LARGE SCALE GENOMIC DNA]</scope>
    <source>
        <strain evidence="9 10">YIM 132087</strain>
    </source>
</reference>
<comment type="caution">
    <text evidence="9">The sequence shown here is derived from an EMBL/GenBank/DDBJ whole genome shotgun (WGS) entry which is preliminary data.</text>
</comment>
<dbReference type="AlphaFoldDB" id="A0A7K1FRZ7"/>
<keyword evidence="5 7" id="KW-1133">Transmembrane helix</keyword>
<dbReference type="Pfam" id="PF09335">
    <property type="entry name" value="VTT_dom"/>
    <property type="match status" value="1"/>
</dbReference>
<feature type="transmembrane region" description="Helical" evidence="7">
    <location>
        <begin position="63"/>
        <end position="85"/>
    </location>
</feature>
<comment type="similarity">
    <text evidence="2 7">Belongs to the DedA family.</text>
</comment>
<evidence type="ECO:0000256" key="1">
    <source>
        <dbReference type="ARBA" id="ARBA00004651"/>
    </source>
</evidence>